<protein>
    <recommendedName>
        <fullName evidence="8">Secretin/TonB short N-terminal domain-containing protein</fullName>
    </recommendedName>
</protein>
<dbReference type="NCBIfam" id="TIGR04057">
    <property type="entry name" value="SusC_RagA_signa"/>
    <property type="match status" value="1"/>
</dbReference>
<keyword evidence="2 7" id="KW-0813">Transport</keyword>
<dbReference type="NCBIfam" id="TIGR04056">
    <property type="entry name" value="OMP_RagA_SusC"/>
    <property type="match status" value="1"/>
</dbReference>
<sequence length="1157" mass="127876">MNKSTFNLGVQFNRLRPKIFMAMKVTTFLILAICMQVSASTFGQNITLSQKNVSLIETLNRIKQLSGYDVLYGDEILPKAKNVSLKLSNVTLDVALEEIFKGQDLTYTISDKTIVIKKKELDFLDRLINRISAVEISGNVVDEKGLPMSNVSVRPKNGGKAVYTNSTGVFTISVENADAILVFSYVGYATKELPAVNKMNVVMQPDISNLEQVVVTGYSQKKASELTGSVQRISGETLRNGVSTVNGLAMLKGVATGLYIVEQGGSVANRGQVVLRGQSSFNDASNTNYGPLIVIDGVITNAANLQDIIDPQDIESINILRDAASTAIYGSRAAQGVLVVVTKRGAVGKTRINLSANYGKVQNNRAIRFMNTPEATAHITKYMQALYNGTASLRTTYPTFNQYFNATRIFSDADMAVNTEWDNNAFFTDGNQSDINLSISSGTDKTKFYTALNWNKQDGTLLDDRVNRKSIRVNIDQKITEKLTFSLNTNAILDNYTATNSENQYYLFQPWVSPNYANGTLADSIPNYVYRATGARTTQYYDNPLYSHSYNTVKTSRLNLLGTGILKYAVTPWLSLQSSNSINYNNNSVNSYKDPRTYRGRYDGAASNRIFVNGAISLNDTKSTYFLTSNLANFNKTFGDHQLSAIVGQEYSRTHSENVSVSAYNTPYPGERNLGAFLTYGTWINKLTGTPAIPSSTAPVDKASFSVFSEVNDSYKSRYFASASIRRDASTNFGLNNRNGTFYAVSGGWLISGEEFMKSAKAVHNLKLRASYGTSGREAGADYLNFTTYSDAVFYNTTTTSGSTINRLGNDNITWETTYTTNLGLDIGLFNRVNLSIDVYNKDSKNLLQNVPLPSYVGFSSQYRNVGEIRNRGIDLQLNTENIRSKDFSWTMNFNISFNKNKLVSIKGDSLVDGFTGSYYRYIGDDINSLKAIKYVGVNPDNGRPQFERVLANGQIQIVDSIALVKADRLRGFQEIGSATPKFFGGWTNNFRYRNFSLSLLFNFSYGNKIMNNAVRSFVDPTAWQAGFNIPQPNDAIRFWQGPGDTNANYPNFYDLAFSQRGAININSSLLYVDASYARLRNVRFGYDVPAGLLKKFHLTSLNIYTSMDNVFVIKSKDLFASDPEGATIGGTSNAYSGTGIASGMPRRFLVGLTAGF</sequence>
<dbReference type="Pfam" id="PF07715">
    <property type="entry name" value="Plug"/>
    <property type="match status" value="1"/>
</dbReference>
<comment type="subcellular location">
    <subcellularLocation>
        <location evidence="1 7">Cell outer membrane</location>
        <topology evidence="1 7">Multi-pass membrane protein</topology>
    </subcellularLocation>
</comment>
<dbReference type="Pfam" id="PF13715">
    <property type="entry name" value="CarbopepD_reg_2"/>
    <property type="match status" value="1"/>
</dbReference>
<evidence type="ECO:0000256" key="1">
    <source>
        <dbReference type="ARBA" id="ARBA00004571"/>
    </source>
</evidence>
<dbReference type="SUPFAM" id="SSF49464">
    <property type="entry name" value="Carboxypeptidase regulatory domain-like"/>
    <property type="match status" value="1"/>
</dbReference>
<name>A0A366L365_9SPHI</name>
<evidence type="ECO:0000313" key="10">
    <source>
        <dbReference type="Proteomes" id="UP000252081"/>
    </source>
</evidence>
<feature type="domain" description="Secretin/TonB short N-terminal" evidence="8">
    <location>
        <begin position="68"/>
        <end position="119"/>
    </location>
</feature>
<evidence type="ECO:0000256" key="5">
    <source>
        <dbReference type="ARBA" id="ARBA00023136"/>
    </source>
</evidence>
<keyword evidence="4 7" id="KW-0812">Transmembrane</keyword>
<comment type="caution">
    <text evidence="9">The sequence shown here is derived from an EMBL/GenBank/DDBJ whole genome shotgun (WGS) entry which is preliminary data.</text>
</comment>
<dbReference type="RefSeq" id="WP_113948683.1">
    <property type="nucleotide sequence ID" value="NZ_QNQU01000007.1"/>
</dbReference>
<comment type="similarity">
    <text evidence="7">Belongs to the TonB-dependent receptor family.</text>
</comment>
<dbReference type="SMART" id="SM00965">
    <property type="entry name" value="STN"/>
    <property type="match status" value="1"/>
</dbReference>
<dbReference type="SUPFAM" id="SSF56935">
    <property type="entry name" value="Porins"/>
    <property type="match status" value="1"/>
</dbReference>
<gene>
    <name evidence="9" type="ORF">DRW42_10020</name>
</gene>
<dbReference type="AlphaFoldDB" id="A0A366L365"/>
<keyword evidence="3 7" id="KW-1134">Transmembrane beta strand</keyword>
<dbReference type="OrthoDB" id="9768177at2"/>
<keyword evidence="6 7" id="KW-0998">Cell outer membrane</keyword>
<proteinExistence type="inferred from homology"/>
<dbReference type="Gene3D" id="2.40.170.20">
    <property type="entry name" value="TonB-dependent receptor, beta-barrel domain"/>
    <property type="match status" value="1"/>
</dbReference>
<dbReference type="Gene3D" id="2.60.40.1120">
    <property type="entry name" value="Carboxypeptidase-like, regulatory domain"/>
    <property type="match status" value="1"/>
</dbReference>
<dbReference type="Proteomes" id="UP000252081">
    <property type="component" value="Unassembled WGS sequence"/>
</dbReference>
<dbReference type="Pfam" id="PF07660">
    <property type="entry name" value="STN"/>
    <property type="match status" value="1"/>
</dbReference>
<dbReference type="InterPro" id="IPR037066">
    <property type="entry name" value="Plug_dom_sf"/>
</dbReference>
<evidence type="ECO:0000256" key="7">
    <source>
        <dbReference type="PROSITE-ProRule" id="PRU01360"/>
    </source>
</evidence>
<evidence type="ECO:0000256" key="3">
    <source>
        <dbReference type="ARBA" id="ARBA00022452"/>
    </source>
</evidence>
<keyword evidence="10" id="KW-1185">Reference proteome</keyword>
<dbReference type="InterPro" id="IPR012910">
    <property type="entry name" value="Plug_dom"/>
</dbReference>
<dbReference type="InterPro" id="IPR039426">
    <property type="entry name" value="TonB-dep_rcpt-like"/>
</dbReference>
<organism evidence="9 10">
    <name type="scientific">Pedobacter miscanthi</name>
    <dbReference type="NCBI Taxonomy" id="2259170"/>
    <lineage>
        <taxon>Bacteria</taxon>
        <taxon>Pseudomonadati</taxon>
        <taxon>Bacteroidota</taxon>
        <taxon>Sphingobacteriia</taxon>
        <taxon>Sphingobacteriales</taxon>
        <taxon>Sphingobacteriaceae</taxon>
        <taxon>Pedobacter</taxon>
    </lineage>
</organism>
<evidence type="ECO:0000259" key="8">
    <source>
        <dbReference type="SMART" id="SM00965"/>
    </source>
</evidence>
<dbReference type="EMBL" id="QNQU01000007">
    <property type="protein sequence ID" value="RBQ07923.1"/>
    <property type="molecule type" value="Genomic_DNA"/>
</dbReference>
<dbReference type="Gene3D" id="2.170.130.10">
    <property type="entry name" value="TonB-dependent receptor, plug domain"/>
    <property type="match status" value="1"/>
</dbReference>
<dbReference type="InterPro" id="IPR036942">
    <property type="entry name" value="Beta-barrel_TonB_sf"/>
</dbReference>
<reference evidence="9 10" key="1">
    <citation type="submission" date="2018-07" db="EMBL/GenBank/DDBJ databases">
        <title>A draft genome of a endophytic bacteria, a new species of Pedobacter.</title>
        <authorList>
            <person name="Zhang Z.D."/>
            <person name="Chen Z.J."/>
        </authorList>
    </citation>
    <scope>NUCLEOTIDE SEQUENCE [LARGE SCALE GENOMIC DNA]</scope>
    <source>
        <strain evidence="9 10">RS10</strain>
    </source>
</reference>
<evidence type="ECO:0000313" key="9">
    <source>
        <dbReference type="EMBL" id="RBQ07923.1"/>
    </source>
</evidence>
<dbReference type="GO" id="GO:0009279">
    <property type="term" value="C:cell outer membrane"/>
    <property type="evidence" value="ECO:0007669"/>
    <property type="project" value="UniProtKB-SubCell"/>
</dbReference>
<evidence type="ECO:0000256" key="6">
    <source>
        <dbReference type="ARBA" id="ARBA00023237"/>
    </source>
</evidence>
<dbReference type="InterPro" id="IPR011662">
    <property type="entry name" value="Secretin/TonB_short_N"/>
</dbReference>
<dbReference type="InterPro" id="IPR023997">
    <property type="entry name" value="TonB-dep_OMP_SusC/RagA_CS"/>
</dbReference>
<dbReference type="PROSITE" id="PS52016">
    <property type="entry name" value="TONB_DEPENDENT_REC_3"/>
    <property type="match status" value="1"/>
</dbReference>
<dbReference type="InterPro" id="IPR008969">
    <property type="entry name" value="CarboxyPept-like_regulatory"/>
</dbReference>
<evidence type="ECO:0000256" key="2">
    <source>
        <dbReference type="ARBA" id="ARBA00022448"/>
    </source>
</evidence>
<evidence type="ECO:0000256" key="4">
    <source>
        <dbReference type="ARBA" id="ARBA00022692"/>
    </source>
</evidence>
<keyword evidence="5 7" id="KW-0472">Membrane</keyword>
<accession>A0A366L365</accession>
<dbReference type="InterPro" id="IPR023996">
    <property type="entry name" value="TonB-dep_OMP_SusC/RagA"/>
</dbReference>